<feature type="transmembrane region" description="Helical" evidence="9">
    <location>
        <begin position="194"/>
        <end position="221"/>
    </location>
</feature>
<evidence type="ECO:0000313" key="11">
    <source>
        <dbReference type="Ensembl" id="ENSECRP00000016779.1"/>
    </source>
</evidence>
<dbReference type="GeneID" id="114649181"/>
<dbReference type="Gene3D" id="1.20.1070.10">
    <property type="entry name" value="Rhodopsin 7-helix transmembrane proteins"/>
    <property type="match status" value="1"/>
</dbReference>
<dbReference type="RefSeq" id="XP_028654484.1">
    <property type="nucleotide sequence ID" value="XM_028798651.2"/>
</dbReference>
<feature type="transmembrane region" description="Helical" evidence="9">
    <location>
        <begin position="38"/>
        <end position="60"/>
    </location>
</feature>
<dbReference type="PROSITE" id="PS50262">
    <property type="entry name" value="G_PROTEIN_RECEP_F1_2"/>
    <property type="match status" value="1"/>
</dbReference>
<evidence type="ECO:0000256" key="9">
    <source>
        <dbReference type="SAM" id="Phobius"/>
    </source>
</evidence>
<keyword evidence="12" id="KW-1185">Reference proteome</keyword>
<dbReference type="GO" id="GO:0005886">
    <property type="term" value="C:plasma membrane"/>
    <property type="evidence" value="ECO:0007669"/>
    <property type="project" value="UniProtKB-SubCell"/>
</dbReference>
<dbReference type="GeneTree" id="ENSGT00940000154307"/>
<keyword evidence="4 9" id="KW-1133">Transmembrane helix</keyword>
<evidence type="ECO:0000313" key="12">
    <source>
        <dbReference type="Proteomes" id="UP000694620"/>
    </source>
</evidence>
<dbReference type="SUPFAM" id="SSF81321">
    <property type="entry name" value="Family A G protein-coupled receptor-like"/>
    <property type="match status" value="1"/>
</dbReference>
<evidence type="ECO:0000256" key="1">
    <source>
        <dbReference type="ARBA" id="ARBA00004651"/>
    </source>
</evidence>
<evidence type="ECO:0000256" key="5">
    <source>
        <dbReference type="ARBA" id="ARBA00023040"/>
    </source>
</evidence>
<reference evidence="11" key="2">
    <citation type="submission" date="2025-08" db="UniProtKB">
        <authorList>
            <consortium name="Ensembl"/>
        </authorList>
    </citation>
    <scope>IDENTIFICATION</scope>
</reference>
<keyword evidence="8" id="KW-0807">Transducer</keyword>
<dbReference type="GO" id="GO:0004930">
    <property type="term" value="F:G protein-coupled receptor activity"/>
    <property type="evidence" value="ECO:0007669"/>
    <property type="project" value="UniProtKB-KW"/>
</dbReference>
<dbReference type="InterPro" id="IPR000276">
    <property type="entry name" value="GPCR_Rhodpsn"/>
</dbReference>
<dbReference type="InterPro" id="IPR001350">
    <property type="entry name" value="G10D_rcpt"/>
</dbReference>
<keyword evidence="5" id="KW-0297">G-protein coupled receptor</keyword>
<feature type="transmembrane region" description="Helical" evidence="9">
    <location>
        <begin position="151"/>
        <end position="168"/>
    </location>
</feature>
<dbReference type="Ensembl" id="ENSECRT00000017078.1">
    <property type="protein sequence ID" value="ENSECRP00000016779.1"/>
    <property type="gene ID" value="ENSECRG00000011143.1"/>
</dbReference>
<name>A0A8C4SG38_ERPCA</name>
<feature type="transmembrane region" description="Helical" evidence="9">
    <location>
        <begin position="283"/>
        <end position="304"/>
    </location>
</feature>
<evidence type="ECO:0000256" key="3">
    <source>
        <dbReference type="ARBA" id="ARBA00022692"/>
    </source>
</evidence>
<dbReference type="PRINTS" id="PR00643">
    <property type="entry name" value="G10DORPHANR"/>
</dbReference>
<dbReference type="Proteomes" id="UP000694620">
    <property type="component" value="Chromosome 3"/>
</dbReference>
<accession>A0A8C4SG38</accession>
<keyword evidence="3 9" id="KW-0812">Transmembrane</keyword>
<comment type="subcellular location">
    <subcellularLocation>
        <location evidence="1">Cell membrane</location>
        <topology evidence="1">Multi-pass membrane protein</topology>
    </subcellularLocation>
</comment>
<dbReference type="AlphaFoldDB" id="A0A8C4SG38"/>
<dbReference type="RefSeq" id="XP_028654483.1">
    <property type="nucleotide sequence ID" value="XM_028798650.2"/>
</dbReference>
<evidence type="ECO:0000256" key="2">
    <source>
        <dbReference type="ARBA" id="ARBA00022475"/>
    </source>
</evidence>
<evidence type="ECO:0000256" key="6">
    <source>
        <dbReference type="ARBA" id="ARBA00023136"/>
    </source>
</evidence>
<dbReference type="InterPro" id="IPR047143">
    <property type="entry name" value="GPER1-like"/>
</dbReference>
<feature type="domain" description="G-protein coupled receptors family 1 profile" evidence="10">
    <location>
        <begin position="51"/>
        <end position="301"/>
    </location>
</feature>
<organism evidence="11 12">
    <name type="scientific">Erpetoichthys calabaricus</name>
    <name type="common">Rope fish</name>
    <name type="synonym">Calamoichthys calabaricus</name>
    <dbReference type="NCBI Taxonomy" id="27687"/>
    <lineage>
        <taxon>Eukaryota</taxon>
        <taxon>Metazoa</taxon>
        <taxon>Chordata</taxon>
        <taxon>Craniata</taxon>
        <taxon>Vertebrata</taxon>
        <taxon>Euteleostomi</taxon>
        <taxon>Actinopterygii</taxon>
        <taxon>Polypteriformes</taxon>
        <taxon>Polypteridae</taxon>
        <taxon>Erpetoichthys</taxon>
    </lineage>
</organism>
<sequence>MEHHNDSLFIDLGHNSSYWIHYHCTLELSVLGQQLTSFFLYLFIFVFGLIGNTLVIWVNWKWRNTDNVVTFCVLNIGLADLGLVLTLPFWMVEVIFDSIWVFGRTLCKLIHLIFLVNMYGSIFIVAYMTVERYVSFVRPSVVGSRRERLRRLVVCITLWFFALFLTLLENVHVDLYEFAGPGCLPIPLYSEIEWYISISFLSIIFGFVVPAAIIITFNFLIARKVKASYGRDGIRTCWIVHVYSLVFIACWFPRQLVLLLITLDDLMFGLYSCNVISLLYYSFHILDCFSLLHCVANPIFYNFLSKGFRSSLASAVVHYLPKQAAKREGNGSSGSSRSHSVVIS</sequence>
<protein>
    <submittedName>
        <fullName evidence="11">G protein-coupled receptor 182</fullName>
    </submittedName>
</protein>
<dbReference type="PANTHER" id="PTHR24226">
    <property type="entry name" value="G-PROTEIN COUPLED RECEPTOR 182 AND ESTROGEN RECEPTOR 1"/>
    <property type="match status" value="1"/>
</dbReference>
<keyword evidence="2" id="KW-1003">Cell membrane</keyword>
<dbReference type="Pfam" id="PF00001">
    <property type="entry name" value="7tm_1"/>
    <property type="match status" value="1"/>
</dbReference>
<proteinExistence type="predicted"/>
<evidence type="ECO:0000256" key="7">
    <source>
        <dbReference type="ARBA" id="ARBA00023170"/>
    </source>
</evidence>
<dbReference type="CTD" id="11318"/>
<dbReference type="PANTHER" id="PTHR24226:SF0">
    <property type="entry name" value="G-PROTEIN COUPLED RECEPTOR 182"/>
    <property type="match status" value="1"/>
</dbReference>
<gene>
    <name evidence="11" type="primary">GPR182</name>
    <name evidence="11" type="synonym">gpr182</name>
</gene>
<evidence type="ECO:0000256" key="8">
    <source>
        <dbReference type="ARBA" id="ARBA00023224"/>
    </source>
</evidence>
<reference evidence="11" key="3">
    <citation type="submission" date="2025-09" db="UniProtKB">
        <authorList>
            <consortium name="Ensembl"/>
        </authorList>
    </citation>
    <scope>IDENTIFICATION</scope>
</reference>
<evidence type="ECO:0000259" key="10">
    <source>
        <dbReference type="PROSITE" id="PS50262"/>
    </source>
</evidence>
<feature type="transmembrane region" description="Helical" evidence="9">
    <location>
        <begin position="242"/>
        <end position="263"/>
    </location>
</feature>
<keyword evidence="7" id="KW-0675">Receptor</keyword>
<dbReference type="InterPro" id="IPR017452">
    <property type="entry name" value="GPCR_Rhodpsn_7TM"/>
</dbReference>
<reference evidence="11" key="1">
    <citation type="submission" date="2021-06" db="EMBL/GenBank/DDBJ databases">
        <authorList>
            <consortium name="Wellcome Sanger Institute Data Sharing"/>
        </authorList>
    </citation>
    <scope>NUCLEOTIDE SEQUENCE [LARGE SCALE GENOMIC DNA]</scope>
</reference>
<keyword evidence="6 9" id="KW-0472">Membrane</keyword>
<feature type="transmembrane region" description="Helical" evidence="9">
    <location>
        <begin position="67"/>
        <end position="90"/>
    </location>
</feature>
<feature type="transmembrane region" description="Helical" evidence="9">
    <location>
        <begin position="110"/>
        <end position="130"/>
    </location>
</feature>
<dbReference type="OrthoDB" id="5963140at2759"/>
<dbReference type="PRINTS" id="PR00237">
    <property type="entry name" value="GPCRRHODOPSN"/>
</dbReference>
<evidence type="ECO:0000256" key="4">
    <source>
        <dbReference type="ARBA" id="ARBA00022989"/>
    </source>
</evidence>